<feature type="compositionally biased region" description="Low complexity" evidence="1">
    <location>
        <begin position="383"/>
        <end position="395"/>
    </location>
</feature>
<evidence type="ECO:0000313" key="2">
    <source>
        <dbReference type="EMBL" id="EGO23904.1"/>
    </source>
</evidence>
<dbReference type="GeneID" id="18813457"/>
<feature type="compositionally biased region" description="Polar residues" evidence="1">
    <location>
        <begin position="325"/>
        <end position="343"/>
    </location>
</feature>
<evidence type="ECO:0000256" key="1">
    <source>
        <dbReference type="SAM" id="MobiDB-lite"/>
    </source>
</evidence>
<dbReference type="AlphaFoldDB" id="F8NZ84"/>
<feature type="region of interest" description="Disordered" evidence="1">
    <location>
        <begin position="295"/>
        <end position="356"/>
    </location>
</feature>
<feature type="compositionally biased region" description="Low complexity" evidence="1">
    <location>
        <begin position="43"/>
        <end position="55"/>
    </location>
</feature>
<sequence length="582" mass="63200">MDLQFDESWCPVCDRQIMPKRFLVPVPPPQPPSSGPSAPPSSPSSSPSKNQQSDSTITRQTRPKNNALRTKGGGLLQGTGRVKPNGTIKRTDSSSTGKNSQPQVQQPAAKPAVPIKHRTVIDQGPIPLYCSDECRMTDLNRAAGAFHIGYNPERESPPLPPVPHNSFSGMRNDVEDDSSSATGSSVESHVSYSASPVVSRSMATLAALYDFPPLPEVPTLLSAADSGSSSDSEYSHEYQSGIMMAARRITAALCPDPAQKRKAYSHEVPQPRKPIPGWTDGSDAWRSSVYSFAAPSENSSKEGTGKAYSSFSASPHRSRGVYSTIGESSTPTGRNNSVASLPTQRHDSDPLQRSNASYTEELYAKYSLSLSRRSESRNALFPSSSAHSLPSTSGSSRRRREVSLVKPGAEGRLLVPDLKAHAHTGSSLSLSSSCDGTSTTSWRSGSSYPASSRPGVRSPLSRFPSEISEDNMQSEQRDKISASLPPPPQRPTVQTRSWSYDNVKTYPVMMPPPKKEKRIEKRVVDGEEKDIEVEIEIHQPLKRLFLFPDKDVTTERPCRILSFLYPGCTLPTIQATATSRGS</sequence>
<feature type="compositionally biased region" description="Polar residues" evidence="1">
    <location>
        <begin position="56"/>
        <end position="68"/>
    </location>
</feature>
<feature type="region of interest" description="Disordered" evidence="1">
    <location>
        <begin position="424"/>
        <end position="495"/>
    </location>
</feature>
<feature type="compositionally biased region" description="Polar residues" evidence="1">
    <location>
        <begin position="305"/>
        <end position="315"/>
    </location>
</feature>
<feature type="region of interest" description="Disordered" evidence="1">
    <location>
        <begin position="151"/>
        <end position="187"/>
    </location>
</feature>
<feature type="region of interest" description="Disordered" evidence="1">
    <location>
        <begin position="21"/>
        <end position="117"/>
    </location>
</feature>
<dbReference type="KEGG" id="sla:SERLADRAFT_416196"/>
<dbReference type="OrthoDB" id="3365472at2759"/>
<feature type="compositionally biased region" description="Low complexity" evidence="1">
    <location>
        <begin position="101"/>
        <end position="114"/>
    </location>
</feature>
<name>F8NZ84_SERL9</name>
<protein>
    <submittedName>
        <fullName evidence="2">Uncharacterized protein</fullName>
    </submittedName>
</protein>
<gene>
    <name evidence="2" type="ORF">SERLADRAFT_416196</name>
</gene>
<reference evidence="2" key="1">
    <citation type="submission" date="2011-04" db="EMBL/GenBank/DDBJ databases">
        <title>Evolution of plant cell wall degrading machinery underlies the functional diversity of forest fungi.</title>
        <authorList>
            <consortium name="US DOE Joint Genome Institute (JGI-PGF)"/>
            <person name="Eastwood D.C."/>
            <person name="Floudas D."/>
            <person name="Binder M."/>
            <person name="Majcherczyk A."/>
            <person name="Schneider P."/>
            <person name="Aerts A."/>
            <person name="Asiegbu F.O."/>
            <person name="Baker S.E."/>
            <person name="Barry K."/>
            <person name="Bendiksby M."/>
            <person name="Blumentritt M."/>
            <person name="Coutinho P.M."/>
            <person name="Cullen D."/>
            <person name="Cullen D."/>
            <person name="Gathman A."/>
            <person name="Goodell B."/>
            <person name="Henrissat B."/>
            <person name="Ihrmark K."/>
            <person name="Kauserud H."/>
            <person name="Kohler A."/>
            <person name="LaButti K."/>
            <person name="Lapidus A."/>
            <person name="Lavin J.L."/>
            <person name="Lee Y.-H."/>
            <person name="Lindquist E."/>
            <person name="Lilly W."/>
            <person name="Lucas S."/>
            <person name="Morin E."/>
            <person name="Murat C."/>
            <person name="Oguiza J.A."/>
            <person name="Park J."/>
            <person name="Pisabarro A.G."/>
            <person name="Riley R."/>
            <person name="Rosling A."/>
            <person name="Salamov A."/>
            <person name="Schmidt O."/>
            <person name="Schmutz J."/>
            <person name="Skrede I."/>
            <person name="Stenlid J."/>
            <person name="Wiebenga A."/>
            <person name="Xie X."/>
            <person name="Kues U."/>
            <person name="Hibbett D.S."/>
            <person name="Hoffmeister D."/>
            <person name="Hogberg N."/>
            <person name="Martin F."/>
            <person name="Grigoriev I.V."/>
            <person name="Watkinson S.C."/>
        </authorList>
    </citation>
    <scope>NUCLEOTIDE SEQUENCE</scope>
    <source>
        <strain evidence="2">S7.9</strain>
    </source>
</reference>
<feature type="compositionally biased region" description="Low complexity" evidence="1">
    <location>
        <begin position="424"/>
        <end position="447"/>
    </location>
</feature>
<dbReference type="Proteomes" id="UP000008064">
    <property type="component" value="Unassembled WGS sequence"/>
</dbReference>
<dbReference type="EMBL" id="GL945435">
    <property type="protein sequence ID" value="EGO23904.1"/>
    <property type="molecule type" value="Genomic_DNA"/>
</dbReference>
<proteinExistence type="predicted"/>
<dbReference type="HOGENOM" id="CLU_026658_0_0_1"/>
<feature type="region of interest" description="Disordered" evidence="1">
    <location>
        <begin position="377"/>
        <end position="408"/>
    </location>
</feature>
<feature type="region of interest" description="Disordered" evidence="1">
    <location>
        <begin position="261"/>
        <end position="280"/>
    </location>
</feature>
<dbReference type="RefSeq" id="XP_007319666.1">
    <property type="nucleotide sequence ID" value="XM_007319604.1"/>
</dbReference>
<organism>
    <name type="scientific">Serpula lacrymans var. lacrymans (strain S7.9)</name>
    <name type="common">Dry rot fungus</name>
    <dbReference type="NCBI Taxonomy" id="578457"/>
    <lineage>
        <taxon>Eukaryota</taxon>
        <taxon>Fungi</taxon>
        <taxon>Dikarya</taxon>
        <taxon>Basidiomycota</taxon>
        <taxon>Agaricomycotina</taxon>
        <taxon>Agaricomycetes</taxon>
        <taxon>Agaricomycetidae</taxon>
        <taxon>Boletales</taxon>
        <taxon>Coniophorineae</taxon>
        <taxon>Serpulaceae</taxon>
        <taxon>Serpula</taxon>
    </lineage>
</organism>
<accession>F8NZ84</accession>
<feature type="compositionally biased region" description="Pro residues" evidence="1">
    <location>
        <begin position="25"/>
        <end position="42"/>
    </location>
</feature>